<feature type="region of interest" description="Disordered" evidence="1">
    <location>
        <begin position="133"/>
        <end position="228"/>
    </location>
</feature>
<evidence type="ECO:0000256" key="1">
    <source>
        <dbReference type="SAM" id="MobiDB-lite"/>
    </source>
</evidence>
<dbReference type="Proteomes" id="UP001205311">
    <property type="component" value="Unassembled WGS sequence"/>
</dbReference>
<protein>
    <recommendedName>
        <fullName evidence="3">DUF6542 domain-containing protein</fullName>
    </recommendedName>
</protein>
<dbReference type="InterPro" id="IPR046672">
    <property type="entry name" value="DUF6542"/>
</dbReference>
<evidence type="ECO:0000256" key="2">
    <source>
        <dbReference type="SAM" id="Phobius"/>
    </source>
</evidence>
<organism evidence="4 5">
    <name type="scientific">Streptoalloteichus tenebrarius (strain ATCC 17920 / DSM 40477 / JCM 4838 / CBS 697.72 / NBRC 16177 / NCIMB 11028 / NRRL B-12390 / A12253. 1 / ISP 5477)</name>
    <name type="common">Streptomyces tenebrarius</name>
    <dbReference type="NCBI Taxonomy" id="1933"/>
    <lineage>
        <taxon>Bacteria</taxon>
        <taxon>Bacillati</taxon>
        <taxon>Actinomycetota</taxon>
        <taxon>Actinomycetes</taxon>
        <taxon>Pseudonocardiales</taxon>
        <taxon>Pseudonocardiaceae</taxon>
        <taxon>Streptoalloteichus</taxon>
    </lineage>
</organism>
<sequence length="228" mass="23248">MTERSVFGNSRGLPWWGAVLLALCLTTVGVFVDMERSNSLGMVFKGAYFVGCLLAVCWVRRRALFGPMVQPPLVLAVTVPVVVLVGSGAPSVGGRSAKFLAIGAPLINGFPTMAVTTGLTLGIGLLRVLRQRTRPAGEPARPRRDDAARELEKAAAARTGAGATGSGAERAAGADGPAPAKAARPARGVAGAARQGAAGGAPRQGGPGRPAGARGPSGTRRRPRPEEI</sequence>
<feature type="compositionally biased region" description="Gly residues" evidence="1">
    <location>
        <begin position="197"/>
        <end position="209"/>
    </location>
</feature>
<feature type="transmembrane region" description="Helical" evidence="2">
    <location>
        <begin position="71"/>
        <end position="89"/>
    </location>
</feature>
<feature type="compositionally biased region" description="Low complexity" evidence="1">
    <location>
        <begin position="156"/>
        <end position="196"/>
    </location>
</feature>
<evidence type="ECO:0000259" key="3">
    <source>
        <dbReference type="Pfam" id="PF20177"/>
    </source>
</evidence>
<name>A0ABT1HTR7_STRSD</name>
<feature type="transmembrane region" description="Helical" evidence="2">
    <location>
        <begin position="109"/>
        <end position="129"/>
    </location>
</feature>
<feature type="domain" description="DUF6542" evidence="3">
    <location>
        <begin position="12"/>
        <end position="132"/>
    </location>
</feature>
<feature type="compositionally biased region" description="Basic residues" evidence="1">
    <location>
        <begin position="219"/>
        <end position="228"/>
    </location>
</feature>
<keyword evidence="5" id="KW-1185">Reference proteome</keyword>
<accession>A0ABT1HTR7</accession>
<dbReference type="EMBL" id="JAMTCP010000012">
    <property type="protein sequence ID" value="MCP2258917.1"/>
    <property type="molecule type" value="Genomic_DNA"/>
</dbReference>
<reference evidence="4 5" key="1">
    <citation type="submission" date="2022-06" db="EMBL/GenBank/DDBJ databases">
        <title>Genomic Encyclopedia of Archaeal and Bacterial Type Strains, Phase II (KMG-II): from individual species to whole genera.</title>
        <authorList>
            <person name="Goeker M."/>
        </authorList>
    </citation>
    <scope>NUCLEOTIDE SEQUENCE [LARGE SCALE GENOMIC DNA]</scope>
    <source>
        <strain evidence="4 5">DSM 40477</strain>
    </source>
</reference>
<feature type="transmembrane region" description="Helical" evidence="2">
    <location>
        <begin position="38"/>
        <end position="59"/>
    </location>
</feature>
<keyword evidence="2" id="KW-1133">Transmembrane helix</keyword>
<dbReference type="Pfam" id="PF20177">
    <property type="entry name" value="DUF6542"/>
    <property type="match status" value="1"/>
</dbReference>
<feature type="transmembrane region" description="Helical" evidence="2">
    <location>
        <begin position="12"/>
        <end position="32"/>
    </location>
</feature>
<evidence type="ECO:0000313" key="4">
    <source>
        <dbReference type="EMBL" id="MCP2258917.1"/>
    </source>
</evidence>
<gene>
    <name evidence="4" type="ORF">LX15_002616</name>
</gene>
<proteinExistence type="predicted"/>
<dbReference type="RefSeq" id="WP_253669830.1">
    <property type="nucleotide sequence ID" value="NZ_JAMTCP010000012.1"/>
</dbReference>
<evidence type="ECO:0000313" key="5">
    <source>
        <dbReference type="Proteomes" id="UP001205311"/>
    </source>
</evidence>
<keyword evidence="2" id="KW-0812">Transmembrane</keyword>
<comment type="caution">
    <text evidence="4">The sequence shown here is derived from an EMBL/GenBank/DDBJ whole genome shotgun (WGS) entry which is preliminary data.</text>
</comment>
<feature type="compositionally biased region" description="Basic and acidic residues" evidence="1">
    <location>
        <begin position="140"/>
        <end position="155"/>
    </location>
</feature>
<keyword evidence="2" id="KW-0472">Membrane</keyword>